<accession>A0ABT4ERF4</accession>
<evidence type="ECO:0000256" key="1">
    <source>
        <dbReference type="SAM" id="MobiDB-lite"/>
    </source>
</evidence>
<feature type="compositionally biased region" description="Acidic residues" evidence="1">
    <location>
        <begin position="1"/>
        <end position="12"/>
    </location>
</feature>
<dbReference type="RefSeq" id="WP_268636970.1">
    <property type="nucleotide sequence ID" value="NZ_JAMDLZ010000012.1"/>
</dbReference>
<evidence type="ECO:0008006" key="4">
    <source>
        <dbReference type="Google" id="ProtNLM"/>
    </source>
</evidence>
<reference evidence="2 3" key="1">
    <citation type="submission" date="2022-05" db="EMBL/GenBank/DDBJ databases">
        <title>Genome Sequencing of Bee-Associated Microbes.</title>
        <authorList>
            <person name="Dunlap C."/>
        </authorList>
    </citation>
    <scope>NUCLEOTIDE SEQUENCE [LARGE SCALE GENOMIC DNA]</scope>
    <source>
        <strain evidence="2 3">NRRL BD-083</strain>
    </source>
</reference>
<organism evidence="2 3">
    <name type="scientific">Lysinibacillus xylanilyticus</name>
    <dbReference type="NCBI Taxonomy" id="582475"/>
    <lineage>
        <taxon>Bacteria</taxon>
        <taxon>Bacillati</taxon>
        <taxon>Bacillota</taxon>
        <taxon>Bacilli</taxon>
        <taxon>Bacillales</taxon>
        <taxon>Bacillaceae</taxon>
        <taxon>Lysinibacillus</taxon>
    </lineage>
</organism>
<keyword evidence="3" id="KW-1185">Reference proteome</keyword>
<comment type="caution">
    <text evidence="2">The sequence shown here is derived from an EMBL/GenBank/DDBJ whole genome shotgun (WGS) entry which is preliminary data.</text>
</comment>
<sequence length="166" mass="18868">MTQYDEWGDPIESEPQQPPETPEPNETETTTENEPIIISGWNLTETIEYVTYQAVDNEDFLSSDSTTQVRFLNVAKRTLQRAYKGYVIPIEASYLFSCVLNANFNDTTVMAQRGIAGFSIDGISFTFKDWAKKELDDLITDDIRDLIAEANPKIDSNNGRIKWVTL</sequence>
<proteinExistence type="predicted"/>
<dbReference type="EMBL" id="JAMDLZ010000012">
    <property type="protein sequence ID" value="MCY9546784.1"/>
    <property type="molecule type" value="Genomic_DNA"/>
</dbReference>
<gene>
    <name evidence="2" type="ORF">M5W82_07435</name>
</gene>
<name>A0ABT4ERF4_9BACI</name>
<feature type="region of interest" description="Disordered" evidence="1">
    <location>
        <begin position="1"/>
        <end position="34"/>
    </location>
</feature>
<dbReference type="Proteomes" id="UP001527052">
    <property type="component" value="Unassembled WGS sequence"/>
</dbReference>
<protein>
    <recommendedName>
        <fullName evidence="4">Terminase</fullName>
    </recommendedName>
</protein>
<evidence type="ECO:0000313" key="3">
    <source>
        <dbReference type="Proteomes" id="UP001527052"/>
    </source>
</evidence>
<evidence type="ECO:0000313" key="2">
    <source>
        <dbReference type="EMBL" id="MCY9546784.1"/>
    </source>
</evidence>